<dbReference type="PROSITE" id="PS51186">
    <property type="entry name" value="GNAT"/>
    <property type="match status" value="1"/>
</dbReference>
<reference evidence="2 4" key="1">
    <citation type="submission" date="2016-10" db="EMBL/GenBank/DDBJ databases">
        <authorList>
            <person name="de Groot N.N."/>
        </authorList>
    </citation>
    <scope>NUCLEOTIDE SEQUENCE [LARGE SCALE GENOMIC DNA]</scope>
    <source>
        <strain evidence="2 4">LMG 27941</strain>
    </source>
</reference>
<evidence type="ECO:0000313" key="2">
    <source>
        <dbReference type="EMBL" id="SEQ24764.1"/>
    </source>
</evidence>
<dbReference type="EMBL" id="FOEQ01000002">
    <property type="protein sequence ID" value="SEQ24764.1"/>
    <property type="molecule type" value="Genomic_DNA"/>
</dbReference>
<organism evidence="2 4">
    <name type="scientific">Pseudomonas soli</name>
    <dbReference type="NCBI Taxonomy" id="1306993"/>
    <lineage>
        <taxon>Bacteria</taxon>
        <taxon>Pseudomonadati</taxon>
        <taxon>Pseudomonadota</taxon>
        <taxon>Gammaproteobacteria</taxon>
        <taxon>Pseudomonadales</taxon>
        <taxon>Pseudomonadaceae</taxon>
        <taxon>Pseudomonas</taxon>
    </lineage>
</organism>
<accession>A0A1H9EGC7</accession>
<dbReference type="RefSeq" id="WP_094010517.1">
    <property type="nucleotide sequence ID" value="NZ_CATKPM010000066.1"/>
</dbReference>
<gene>
    <name evidence="3" type="ORF">K7K07_21525</name>
    <name evidence="2" type="ORF">SAMN05216230_102264</name>
</gene>
<dbReference type="CDD" id="cd04301">
    <property type="entry name" value="NAT_SF"/>
    <property type="match status" value="1"/>
</dbReference>
<dbReference type="Pfam" id="PF00583">
    <property type="entry name" value="Acetyltransf_1"/>
    <property type="match status" value="1"/>
</dbReference>
<dbReference type="Proteomes" id="UP001209279">
    <property type="component" value="Chromosome"/>
</dbReference>
<evidence type="ECO:0000259" key="1">
    <source>
        <dbReference type="PROSITE" id="PS51186"/>
    </source>
</evidence>
<reference evidence="3" key="2">
    <citation type="submission" date="2021-08" db="EMBL/GenBank/DDBJ databases">
        <authorList>
            <person name="Yaryura P.M."/>
            <person name="Bianco M.I."/>
            <person name="Morais C."/>
            <person name="Setubal J.C."/>
        </authorList>
    </citation>
    <scope>NUCLEOTIDE SEQUENCE</scope>
    <source>
        <strain evidence="3">AP1</strain>
    </source>
</reference>
<proteinExistence type="predicted"/>
<dbReference type="InterPro" id="IPR016181">
    <property type="entry name" value="Acyl_CoA_acyltransferase"/>
</dbReference>
<dbReference type="AlphaFoldDB" id="A0A1H9EGC7"/>
<feature type="domain" description="N-acetyltransferase" evidence="1">
    <location>
        <begin position="1"/>
        <end position="139"/>
    </location>
</feature>
<dbReference type="GO" id="GO:0016747">
    <property type="term" value="F:acyltransferase activity, transferring groups other than amino-acyl groups"/>
    <property type="evidence" value="ECO:0007669"/>
    <property type="project" value="InterPro"/>
</dbReference>
<dbReference type="Gene3D" id="3.40.630.30">
    <property type="match status" value="1"/>
</dbReference>
<dbReference type="Proteomes" id="UP000199221">
    <property type="component" value="Unassembled WGS sequence"/>
</dbReference>
<name>A0A1H9EGC7_9PSED</name>
<protein>
    <submittedName>
        <fullName evidence="3">GNAT family N-acetyltransferase</fullName>
    </submittedName>
    <submittedName>
        <fullName evidence="2">N-acetylglutamate synthase, GNAT family</fullName>
    </submittedName>
</protein>
<evidence type="ECO:0000313" key="3">
    <source>
        <dbReference type="EMBL" id="UXZ44622.1"/>
    </source>
</evidence>
<dbReference type="InterPro" id="IPR000182">
    <property type="entry name" value="GNAT_dom"/>
</dbReference>
<evidence type="ECO:0000313" key="4">
    <source>
        <dbReference type="Proteomes" id="UP000199221"/>
    </source>
</evidence>
<dbReference type="SUPFAM" id="SSF55729">
    <property type="entry name" value="Acyl-CoA N-acyltransferases (Nat)"/>
    <property type="match status" value="1"/>
</dbReference>
<sequence>MHIRLAGLQDLPALIAIDTVTRQDPQRAEQIADWLGQYRCLVAEIQGKVAAYAVMHRHFFGCAFIEMLMVGENHRRAGLGAALLACIQADCRGQKLFTSTNRSNAPMRRLLERQGFVASGVVENLDEGDPEQIYCWRLDQGERPPAATGHR</sequence>
<dbReference type="EMBL" id="CP083803">
    <property type="protein sequence ID" value="UXZ44622.1"/>
    <property type="molecule type" value="Genomic_DNA"/>
</dbReference>